<evidence type="ECO:0000256" key="7">
    <source>
        <dbReference type="ARBA" id="ARBA00022840"/>
    </source>
</evidence>
<evidence type="ECO:0000313" key="17">
    <source>
        <dbReference type="EMBL" id="CBK68245.1"/>
    </source>
</evidence>
<dbReference type="Pfam" id="PF07494">
    <property type="entry name" value="Reg_prop"/>
    <property type="match status" value="6"/>
</dbReference>
<dbReference type="eggNOG" id="COG0745">
    <property type="taxonomic scope" value="Bacteria"/>
</dbReference>
<evidence type="ECO:0000256" key="4">
    <source>
        <dbReference type="ARBA" id="ARBA00022679"/>
    </source>
</evidence>
<evidence type="ECO:0000313" key="18">
    <source>
        <dbReference type="Proteomes" id="UP000008795"/>
    </source>
</evidence>
<dbReference type="PATRIC" id="fig|657309.4.peg.2065"/>
<dbReference type="GO" id="GO:0005524">
    <property type="term" value="F:ATP binding"/>
    <property type="evidence" value="ECO:0007669"/>
    <property type="project" value="UniProtKB-KW"/>
</dbReference>
<feature type="domain" description="Response regulatory" evidence="16">
    <location>
        <begin position="1197"/>
        <end position="1312"/>
    </location>
</feature>
<evidence type="ECO:0000256" key="10">
    <source>
        <dbReference type="ARBA" id="ARBA00023125"/>
    </source>
</evidence>
<evidence type="ECO:0000256" key="12">
    <source>
        <dbReference type="PROSITE-ProRule" id="PRU00169"/>
    </source>
</evidence>
<evidence type="ECO:0000256" key="11">
    <source>
        <dbReference type="ARBA" id="ARBA00023163"/>
    </source>
</evidence>
<feature type="transmembrane region" description="Helical" evidence="13">
    <location>
        <begin position="31"/>
        <end position="48"/>
    </location>
</feature>
<accession>D6D1E3</accession>
<dbReference type="PANTHER" id="PTHR43547:SF2">
    <property type="entry name" value="HYBRID SIGNAL TRANSDUCTION HISTIDINE KINASE C"/>
    <property type="match status" value="1"/>
</dbReference>
<dbReference type="Gene3D" id="3.30.565.10">
    <property type="entry name" value="Histidine kinase-like ATPase, C-terminal domain"/>
    <property type="match status" value="1"/>
</dbReference>
<dbReference type="GO" id="GO:0000155">
    <property type="term" value="F:phosphorelay sensor kinase activity"/>
    <property type="evidence" value="ECO:0007669"/>
    <property type="project" value="InterPro"/>
</dbReference>
<dbReference type="GO" id="GO:0003700">
    <property type="term" value="F:DNA-binding transcription factor activity"/>
    <property type="evidence" value="ECO:0007669"/>
    <property type="project" value="InterPro"/>
</dbReference>
<evidence type="ECO:0000256" key="8">
    <source>
        <dbReference type="ARBA" id="ARBA00023012"/>
    </source>
</evidence>
<dbReference type="PROSITE" id="PS50109">
    <property type="entry name" value="HIS_KIN"/>
    <property type="match status" value="1"/>
</dbReference>
<dbReference type="SMART" id="SM00342">
    <property type="entry name" value="HTH_ARAC"/>
    <property type="match status" value="1"/>
</dbReference>
<dbReference type="InterPro" id="IPR003661">
    <property type="entry name" value="HisK_dim/P_dom"/>
</dbReference>
<dbReference type="InterPro" id="IPR018062">
    <property type="entry name" value="HTH_AraC-typ_CS"/>
</dbReference>
<protein>
    <recommendedName>
        <fullName evidence="2">histidine kinase</fullName>
        <ecNumber evidence="2">2.7.13.3</ecNumber>
    </recommendedName>
</protein>
<keyword evidence="13" id="KW-0812">Transmembrane</keyword>
<evidence type="ECO:0000256" key="2">
    <source>
        <dbReference type="ARBA" id="ARBA00012438"/>
    </source>
</evidence>
<dbReference type="InterPro" id="IPR036097">
    <property type="entry name" value="HisK_dim/P_sf"/>
</dbReference>
<sequence>MECFFYYLNYLDYFCPTFIINLGIYMTQRHLLVFTFLVSFVLNAYSAIELRSTQMRTSDGLPNNSIRYIYQDSKGFLWLATLNGLSRYDGNSFLTFRPEAGDKVSLADNRIYDLTEDKDGFLWISTTPELYSCYDLQRARFVDYTGCGELRQNYSTVFVTANGDVWLSHQGNGCRRMVHQKNGEMTSTVFRTERGNLPDNRVKFVNEDASGRIWIGTQCGLVSVSNGQYRIEDRLIHFTSSLAYKDDMYFLTADGDIYYYHSATQKMQKLAALSTVAGQTSPTGNFLLKDKWMILTTTGVYTYDFTTGEVAADPRLNIKKGELIRDNHGDYWIYNHTGRLTYVVAATGESKDFQLIPQDKISYIDFERYHIVHDSRGIIWISTYGNGLFAYNTAEDKLEHFVANINDQSHISSDFLQYVMEDRAGGIWVASEYSGLSRISVLNEGTSRIYPESRELFDRSNTIRMLTKMSNGDIWVGTRKGGLYTFDANLQSKMTNQYFHSNIYAIAEDRQGRMWTGTRGNGLKVGDTWYYNTPSDPTSLSDNNVFAIYRDRKDRMWVGTFGGGLELAEPTSDGKYKFRHFFQQTFGMRMVRVIEEDENGMVWVGTSEGICIFHPDSLIADGDNYHLFSYTNGKFCSNEIKCIYRDTKGRMWIGTSGSGLNLCTPQDDYHSLKYEHYGTSEGLVNDVIQSVLGDRKGNLWVATEYGISKFTPSTRSFENYFFSSYTLGNVYSENSACMREDGKLLFGTNYGLIVIDPEKIQDSETFSPVVFTDLYVNGTQMNPQMEDSPLKQSLAYSDEITLKYFQNSFLIDFSTFDYSDSGHTKYMYWLENYDQGWSAPSPLNFASFKYLNPGTYILHVKSSNGSGIWNDSETTLKIVVVPPFWKTNWAMLCYVLLLMVALYFAFRIVRNFNGLRNRINVEKQLTEYKLVFFTNISHEFRTPLTLIQGALEKIQRVTDIPRELIYPLKTMDKSTQRMLRLINQLLEFRKMQNNKLALSLEETDVISFLYEIFLSFGDVAEQKNMNFRFLPSVPSYKMFIDKGNLDKVTYNLLSNAFKYTPSNGTIILSVNVDEGKQTLQIQVSDTGVGIPKEKQNELFKRFMQSNFSGDSIGVGLHLSHELVQVHKGTIEYKDNEGGGSVFTVCIPTDKTVYSEKDFLVPGNVLLKEADGHVHHLLQLSEELPDPEKMAAPLNKRKVLIIEDDNDIREFLREEIGAYFEVEVAADGTSGFEKARTYDADLIICDVLMPGMTGFEVTKKLKTDFDTSHIPIILLTALNSPEKHLEGIEAGADAYIAKPFSVKLLLARVFRLIEQRDKLREKFSNEPGIVRPAMCTTERDKEFADRLAAILEQNLARPEFSIDEFAQLMKLGRTVFYRKLRGVTGYSPNEYLRVVRMKKAAELLLSEDNLTVAEVSYKVGISDPFYFSKCFKAQFGVAPSVYQRGVNNEGINEKNE</sequence>
<evidence type="ECO:0000259" key="14">
    <source>
        <dbReference type="PROSITE" id="PS01124"/>
    </source>
</evidence>
<organism evidence="17 18">
    <name type="scientific">Bacteroides xylanisolvens XB1A</name>
    <dbReference type="NCBI Taxonomy" id="657309"/>
    <lineage>
        <taxon>Bacteria</taxon>
        <taxon>Pseudomonadati</taxon>
        <taxon>Bacteroidota</taxon>
        <taxon>Bacteroidia</taxon>
        <taxon>Bacteroidales</taxon>
        <taxon>Bacteroidaceae</taxon>
        <taxon>Bacteroides</taxon>
    </lineage>
</organism>
<keyword evidence="5" id="KW-0547">Nucleotide-binding</keyword>
<dbReference type="PROSITE" id="PS50110">
    <property type="entry name" value="RESPONSE_REGULATORY"/>
    <property type="match status" value="1"/>
</dbReference>
<keyword evidence="13" id="KW-1133">Transmembrane helix</keyword>
<dbReference type="InterPro" id="IPR004358">
    <property type="entry name" value="Sig_transdc_His_kin-like_C"/>
</dbReference>
<dbReference type="InterPro" id="IPR001789">
    <property type="entry name" value="Sig_transdc_resp-reg_receiver"/>
</dbReference>
<dbReference type="InterPro" id="IPR009057">
    <property type="entry name" value="Homeodomain-like_sf"/>
</dbReference>
<dbReference type="FunFam" id="3.40.50.2300:FF:000138">
    <property type="entry name" value="Two-component system sensor histidine kinase/response regulator"/>
    <property type="match status" value="1"/>
</dbReference>
<dbReference type="InterPro" id="IPR003594">
    <property type="entry name" value="HATPase_dom"/>
</dbReference>
<dbReference type="PRINTS" id="PR00344">
    <property type="entry name" value="BCTRLSENSOR"/>
</dbReference>
<dbReference type="InterPro" id="IPR018060">
    <property type="entry name" value="HTH_AraC"/>
</dbReference>
<keyword evidence="3 12" id="KW-0597">Phosphoprotein</keyword>
<dbReference type="SMART" id="SM00448">
    <property type="entry name" value="REC"/>
    <property type="match status" value="1"/>
</dbReference>
<feature type="domain" description="Histidine kinase" evidence="15">
    <location>
        <begin position="935"/>
        <end position="1150"/>
    </location>
</feature>
<dbReference type="EC" id="2.7.13.3" evidence="2"/>
<dbReference type="CDD" id="cd00082">
    <property type="entry name" value="HisKA"/>
    <property type="match status" value="1"/>
</dbReference>
<feature type="domain" description="HTH araC/xylS-type" evidence="14">
    <location>
        <begin position="1344"/>
        <end position="1444"/>
    </location>
</feature>
<dbReference type="SUPFAM" id="SSF46689">
    <property type="entry name" value="Homeodomain-like"/>
    <property type="match status" value="1"/>
</dbReference>
<dbReference type="PROSITE" id="PS00041">
    <property type="entry name" value="HTH_ARAC_FAMILY_1"/>
    <property type="match status" value="1"/>
</dbReference>
<dbReference type="InterPro" id="IPR005467">
    <property type="entry name" value="His_kinase_dom"/>
</dbReference>
<dbReference type="Gene3D" id="1.10.10.60">
    <property type="entry name" value="Homeodomain-like"/>
    <property type="match status" value="2"/>
</dbReference>
<keyword evidence="8" id="KW-0902">Two-component regulatory system</keyword>
<dbReference type="Proteomes" id="UP000008795">
    <property type="component" value="Chromosome"/>
</dbReference>
<keyword evidence="13" id="KW-0472">Membrane</keyword>
<evidence type="ECO:0000259" key="15">
    <source>
        <dbReference type="PROSITE" id="PS50109"/>
    </source>
</evidence>
<dbReference type="InterPro" id="IPR011006">
    <property type="entry name" value="CheY-like_superfamily"/>
</dbReference>
<dbReference type="Gene3D" id="1.10.287.130">
    <property type="match status" value="1"/>
</dbReference>
<dbReference type="PROSITE" id="PS01124">
    <property type="entry name" value="HTH_ARAC_FAMILY_2"/>
    <property type="match status" value="1"/>
</dbReference>
<dbReference type="EMBL" id="FP929033">
    <property type="protein sequence ID" value="CBK68245.1"/>
    <property type="molecule type" value="Genomic_DNA"/>
</dbReference>
<dbReference type="InterPro" id="IPR011123">
    <property type="entry name" value="Y_Y_Y"/>
</dbReference>
<dbReference type="SMART" id="SM00388">
    <property type="entry name" value="HisKA"/>
    <property type="match status" value="1"/>
</dbReference>
<dbReference type="SUPFAM" id="SSF47384">
    <property type="entry name" value="Homodimeric domain of signal transducing histidine kinase"/>
    <property type="match status" value="1"/>
</dbReference>
<keyword evidence="10" id="KW-0238">DNA-binding</keyword>
<dbReference type="Gene3D" id="2.130.10.10">
    <property type="entry name" value="YVTN repeat-like/Quinoprotein amine dehydrogenase"/>
    <property type="match status" value="3"/>
</dbReference>
<proteinExistence type="predicted"/>
<reference evidence="17 18" key="1">
    <citation type="submission" date="2010-03" db="EMBL/GenBank/DDBJ databases">
        <title>The genome sequence of Bacteriodes xylanisolvens XB1A.</title>
        <authorList>
            <consortium name="metaHIT consortium -- http://www.metahit.eu/"/>
            <person name="Pajon A."/>
            <person name="Turner K."/>
            <person name="Parkhill J."/>
            <person name="Bernalier A."/>
        </authorList>
    </citation>
    <scope>NUCLEOTIDE SEQUENCE [LARGE SCALE GENOMIC DNA]</scope>
    <source>
        <strain evidence="17 18">XB1A</strain>
    </source>
</reference>
<reference evidence="17 18" key="2">
    <citation type="submission" date="2010-03" db="EMBL/GenBank/DDBJ databases">
        <authorList>
            <person name="Pajon A."/>
        </authorList>
    </citation>
    <scope>NUCLEOTIDE SEQUENCE [LARGE SCALE GENOMIC DNA]</scope>
    <source>
        <strain evidence="17 18">XB1A</strain>
    </source>
</reference>
<evidence type="ECO:0000256" key="1">
    <source>
        <dbReference type="ARBA" id="ARBA00000085"/>
    </source>
</evidence>
<keyword evidence="6 17" id="KW-0418">Kinase</keyword>
<dbReference type="InterPro" id="IPR011110">
    <property type="entry name" value="Reg_prop"/>
</dbReference>
<dbReference type="HOGENOM" id="CLU_000445_28_1_10"/>
<dbReference type="eggNOG" id="COG3292">
    <property type="taxonomic scope" value="Bacteria"/>
</dbReference>
<dbReference type="PANTHER" id="PTHR43547">
    <property type="entry name" value="TWO-COMPONENT HISTIDINE KINASE"/>
    <property type="match status" value="1"/>
</dbReference>
<keyword evidence="11" id="KW-0804">Transcription</keyword>
<keyword evidence="7" id="KW-0067">ATP-binding</keyword>
<dbReference type="GO" id="GO:0043565">
    <property type="term" value="F:sequence-specific DNA binding"/>
    <property type="evidence" value="ECO:0007669"/>
    <property type="project" value="InterPro"/>
</dbReference>
<evidence type="ECO:0000256" key="6">
    <source>
        <dbReference type="ARBA" id="ARBA00022777"/>
    </source>
</evidence>
<dbReference type="Gene3D" id="3.40.50.2300">
    <property type="match status" value="1"/>
</dbReference>
<dbReference type="Pfam" id="PF00512">
    <property type="entry name" value="HisKA"/>
    <property type="match status" value="1"/>
</dbReference>
<name>D6D1E3_9BACE</name>
<dbReference type="FunFam" id="3.30.565.10:FF:000037">
    <property type="entry name" value="Hybrid sensor histidine kinase/response regulator"/>
    <property type="match status" value="1"/>
</dbReference>
<dbReference type="eggNOG" id="COG5002">
    <property type="taxonomic scope" value="Bacteria"/>
</dbReference>
<dbReference type="SUPFAM" id="SSF63829">
    <property type="entry name" value="Calcium-dependent phosphotriesterase"/>
    <property type="match status" value="3"/>
</dbReference>
<dbReference type="SUPFAM" id="SSF55874">
    <property type="entry name" value="ATPase domain of HSP90 chaperone/DNA topoisomerase II/histidine kinase"/>
    <property type="match status" value="1"/>
</dbReference>
<evidence type="ECO:0000259" key="16">
    <source>
        <dbReference type="PROSITE" id="PS50110"/>
    </source>
</evidence>
<evidence type="ECO:0000256" key="3">
    <source>
        <dbReference type="ARBA" id="ARBA00022553"/>
    </source>
</evidence>
<dbReference type="SMART" id="SM00387">
    <property type="entry name" value="HATPase_c"/>
    <property type="match status" value="1"/>
</dbReference>
<comment type="catalytic activity">
    <reaction evidence="1">
        <text>ATP + protein L-histidine = ADP + protein N-phospho-L-histidine.</text>
        <dbReference type="EC" id="2.7.13.3"/>
    </reaction>
</comment>
<dbReference type="Pfam" id="PF07495">
    <property type="entry name" value="Y_Y_Y"/>
    <property type="match status" value="1"/>
</dbReference>
<dbReference type="FunFam" id="1.10.287.130:FF:000045">
    <property type="entry name" value="Two-component system sensor histidine kinase/response regulator"/>
    <property type="match status" value="1"/>
</dbReference>
<evidence type="ECO:0000256" key="9">
    <source>
        <dbReference type="ARBA" id="ARBA00023015"/>
    </source>
</evidence>
<feature type="transmembrane region" description="Helical" evidence="13">
    <location>
        <begin position="6"/>
        <end position="24"/>
    </location>
</feature>
<evidence type="ECO:0000256" key="5">
    <source>
        <dbReference type="ARBA" id="ARBA00022741"/>
    </source>
</evidence>
<dbReference type="Gene3D" id="2.60.40.10">
    <property type="entry name" value="Immunoglobulins"/>
    <property type="match status" value="1"/>
</dbReference>
<dbReference type="Pfam" id="PF00072">
    <property type="entry name" value="Response_reg"/>
    <property type="match status" value="1"/>
</dbReference>
<dbReference type="KEGG" id="bxy:BXY_32390"/>
<dbReference type="InterPro" id="IPR036890">
    <property type="entry name" value="HATPase_C_sf"/>
</dbReference>
<keyword evidence="4" id="KW-0808">Transferase</keyword>
<evidence type="ECO:0000256" key="13">
    <source>
        <dbReference type="SAM" id="Phobius"/>
    </source>
</evidence>
<keyword evidence="9" id="KW-0805">Transcription regulation</keyword>
<dbReference type="SUPFAM" id="SSF52172">
    <property type="entry name" value="CheY-like"/>
    <property type="match status" value="1"/>
</dbReference>
<dbReference type="InterPro" id="IPR013783">
    <property type="entry name" value="Ig-like_fold"/>
</dbReference>
<dbReference type="InterPro" id="IPR015943">
    <property type="entry name" value="WD40/YVTN_repeat-like_dom_sf"/>
</dbReference>
<feature type="modified residue" description="4-aspartylphosphate" evidence="12">
    <location>
        <position position="1245"/>
    </location>
</feature>
<dbReference type="Pfam" id="PF02518">
    <property type="entry name" value="HATPase_c"/>
    <property type="match status" value="1"/>
</dbReference>
<dbReference type="Pfam" id="PF12833">
    <property type="entry name" value="HTH_18"/>
    <property type="match status" value="1"/>
</dbReference>
<gene>
    <name evidence="17" type="ORF">BXY_32390</name>
</gene>
<dbReference type="FunFam" id="2.60.40.10:FF:000791">
    <property type="entry name" value="Two-component system sensor histidine kinase/response regulator"/>
    <property type="match status" value="1"/>
</dbReference>